<dbReference type="EMBL" id="CAJVQB010061556">
    <property type="protein sequence ID" value="CAG8839912.1"/>
    <property type="molecule type" value="Genomic_DNA"/>
</dbReference>
<keyword evidence="5 6" id="KW-0472">Membrane</keyword>
<dbReference type="PANTHER" id="PTHR23501">
    <property type="entry name" value="MAJOR FACILITATOR SUPERFAMILY"/>
    <property type="match status" value="1"/>
</dbReference>
<keyword evidence="4 6" id="KW-1133">Transmembrane helix</keyword>
<evidence type="ECO:0000256" key="6">
    <source>
        <dbReference type="SAM" id="Phobius"/>
    </source>
</evidence>
<evidence type="ECO:0000313" key="8">
    <source>
        <dbReference type="Proteomes" id="UP000789901"/>
    </source>
</evidence>
<dbReference type="Proteomes" id="UP000789901">
    <property type="component" value="Unassembled WGS sequence"/>
</dbReference>
<evidence type="ECO:0000313" key="7">
    <source>
        <dbReference type="EMBL" id="CAG8839912.1"/>
    </source>
</evidence>
<dbReference type="PANTHER" id="PTHR23501:SF191">
    <property type="entry name" value="VACUOLAR BASIC AMINO ACID TRANSPORTER 4"/>
    <property type="match status" value="1"/>
</dbReference>
<proteinExistence type="predicted"/>
<keyword evidence="3 6" id="KW-0812">Transmembrane</keyword>
<evidence type="ECO:0000256" key="4">
    <source>
        <dbReference type="ARBA" id="ARBA00022989"/>
    </source>
</evidence>
<organism evidence="7 8">
    <name type="scientific">Gigaspora margarita</name>
    <dbReference type="NCBI Taxonomy" id="4874"/>
    <lineage>
        <taxon>Eukaryota</taxon>
        <taxon>Fungi</taxon>
        <taxon>Fungi incertae sedis</taxon>
        <taxon>Mucoromycota</taxon>
        <taxon>Glomeromycotina</taxon>
        <taxon>Glomeromycetes</taxon>
        <taxon>Diversisporales</taxon>
        <taxon>Gigasporaceae</taxon>
        <taxon>Gigaspora</taxon>
    </lineage>
</organism>
<evidence type="ECO:0000256" key="2">
    <source>
        <dbReference type="ARBA" id="ARBA00022448"/>
    </source>
</evidence>
<gene>
    <name evidence="7" type="ORF">GMARGA_LOCUS34664</name>
</gene>
<feature type="transmembrane region" description="Helical" evidence="6">
    <location>
        <begin position="59"/>
        <end position="77"/>
    </location>
</feature>
<keyword evidence="2" id="KW-0813">Transport</keyword>
<comment type="caution">
    <text evidence="7">The sequence shown here is derived from an EMBL/GenBank/DDBJ whole genome shotgun (WGS) entry which is preliminary data.</text>
</comment>
<evidence type="ECO:0000256" key="3">
    <source>
        <dbReference type="ARBA" id="ARBA00022692"/>
    </source>
</evidence>
<sequence length="78" mass="8329">ASLTTIWNKNTSNKELIISMIISAARSGISIQSIILCVQGLVEHKDIASVTSLTMFFRSIGAVFGIALSGIAFFPVLD</sequence>
<reference evidence="7 8" key="1">
    <citation type="submission" date="2021-06" db="EMBL/GenBank/DDBJ databases">
        <authorList>
            <person name="Kallberg Y."/>
            <person name="Tangrot J."/>
            <person name="Rosling A."/>
        </authorList>
    </citation>
    <scope>NUCLEOTIDE SEQUENCE [LARGE SCALE GENOMIC DNA]</scope>
    <source>
        <strain evidence="7 8">120-4 pot B 10/14</strain>
    </source>
</reference>
<keyword evidence="8" id="KW-1185">Reference proteome</keyword>
<name>A0ABN7WSR6_GIGMA</name>
<dbReference type="InterPro" id="IPR036259">
    <property type="entry name" value="MFS_trans_sf"/>
</dbReference>
<accession>A0ABN7WSR6</accession>
<evidence type="ECO:0000256" key="5">
    <source>
        <dbReference type="ARBA" id="ARBA00023136"/>
    </source>
</evidence>
<dbReference type="SUPFAM" id="SSF103473">
    <property type="entry name" value="MFS general substrate transporter"/>
    <property type="match status" value="1"/>
</dbReference>
<feature type="non-terminal residue" evidence="7">
    <location>
        <position position="1"/>
    </location>
</feature>
<evidence type="ECO:0000256" key="1">
    <source>
        <dbReference type="ARBA" id="ARBA00004127"/>
    </source>
</evidence>
<comment type="subcellular location">
    <subcellularLocation>
        <location evidence="1">Endomembrane system</location>
        <topology evidence="1">Multi-pass membrane protein</topology>
    </subcellularLocation>
</comment>
<protein>
    <submittedName>
        <fullName evidence="7">38900_t:CDS:1</fullName>
    </submittedName>
</protein>